<feature type="region of interest" description="Disordered" evidence="1">
    <location>
        <begin position="112"/>
        <end position="131"/>
    </location>
</feature>
<dbReference type="AlphaFoldDB" id="A0A154L3U1"/>
<keyword evidence="2" id="KW-0472">Membrane</keyword>
<dbReference type="Proteomes" id="UP000076335">
    <property type="component" value="Unassembled WGS sequence"/>
</dbReference>
<accession>A0A154L3U1</accession>
<gene>
    <name evidence="3" type="ORF">AUP42_01625</name>
</gene>
<reference evidence="3 4" key="1">
    <citation type="submission" date="2015-12" db="EMBL/GenBank/DDBJ databases">
        <title>Genome sequence of Thalassospira lucentensis MCCC 1A02072.</title>
        <authorList>
            <person name="Lu L."/>
            <person name="Lai Q."/>
            <person name="Shao Z."/>
            <person name="Qian P."/>
        </authorList>
    </citation>
    <scope>NUCLEOTIDE SEQUENCE [LARGE SCALE GENOMIC DNA]</scope>
    <source>
        <strain evidence="3 4">MCCC 1A02072</strain>
    </source>
</reference>
<keyword evidence="2" id="KW-1133">Transmembrane helix</keyword>
<dbReference type="EMBL" id="LPVY01000019">
    <property type="protein sequence ID" value="KZB63119.1"/>
    <property type="molecule type" value="Genomic_DNA"/>
</dbReference>
<evidence type="ECO:0000256" key="2">
    <source>
        <dbReference type="SAM" id="Phobius"/>
    </source>
</evidence>
<evidence type="ECO:0000313" key="4">
    <source>
        <dbReference type="Proteomes" id="UP000076335"/>
    </source>
</evidence>
<feature type="transmembrane region" description="Helical" evidence="2">
    <location>
        <begin position="51"/>
        <end position="70"/>
    </location>
</feature>
<organism evidence="3 4">
    <name type="scientific">Thalassospira lucentensis</name>
    <dbReference type="NCBI Taxonomy" id="168935"/>
    <lineage>
        <taxon>Bacteria</taxon>
        <taxon>Pseudomonadati</taxon>
        <taxon>Pseudomonadota</taxon>
        <taxon>Alphaproteobacteria</taxon>
        <taxon>Rhodospirillales</taxon>
        <taxon>Thalassospiraceae</taxon>
        <taxon>Thalassospira</taxon>
    </lineage>
</organism>
<protein>
    <submittedName>
        <fullName evidence="3">Uncharacterized protein</fullName>
    </submittedName>
</protein>
<sequence length="131" mass="15372">MYKMLKRIRWNLVHTPRYRAAFTVCTAILTAVLTGLFVSEISTPAGIAWKTFYKTYAFWPLVGMSWILYWHATHTVEQENDISNFTNEEYCLAYLRSQCLPELAERARKKIREGDTSDYEKAVSEFKETLE</sequence>
<feature type="transmembrane region" description="Helical" evidence="2">
    <location>
        <begin position="20"/>
        <end position="39"/>
    </location>
</feature>
<proteinExistence type="predicted"/>
<evidence type="ECO:0000256" key="1">
    <source>
        <dbReference type="SAM" id="MobiDB-lite"/>
    </source>
</evidence>
<name>A0A154L3U1_9PROT</name>
<evidence type="ECO:0000313" key="3">
    <source>
        <dbReference type="EMBL" id="KZB63119.1"/>
    </source>
</evidence>
<keyword evidence="2" id="KW-0812">Transmembrane</keyword>
<comment type="caution">
    <text evidence="3">The sequence shown here is derived from an EMBL/GenBank/DDBJ whole genome shotgun (WGS) entry which is preliminary data.</text>
</comment>